<name>A0ABS4JIT5_9BACL</name>
<accession>A0ABS4JIT5</accession>
<dbReference type="Proteomes" id="UP001519288">
    <property type="component" value="Unassembled WGS sequence"/>
</dbReference>
<organism evidence="2 3">
    <name type="scientific">Paenibacillus shirakamiensis</name>
    <dbReference type="NCBI Taxonomy" id="1265935"/>
    <lineage>
        <taxon>Bacteria</taxon>
        <taxon>Bacillati</taxon>
        <taxon>Bacillota</taxon>
        <taxon>Bacilli</taxon>
        <taxon>Bacillales</taxon>
        <taxon>Paenibacillaceae</taxon>
        <taxon>Paenibacillus</taxon>
    </lineage>
</organism>
<feature type="transmembrane region" description="Helical" evidence="1">
    <location>
        <begin position="103"/>
        <end position="121"/>
    </location>
</feature>
<sequence>MTQLSPSYLQIFATVGTLLMALLTIFIRLKASRRPVNIKKIIMPPVGMSTGFLMFLVPDVRIPWWWGIVAFAVGWFLFSYPLIRSTKFEVVDGQVYAQRSRSFIIVLLVLFAVRMILHQYIEMYVSVLQTGALFFMLAFGMILRWRLFMWREYKVLAEPAPTVQ</sequence>
<evidence type="ECO:0000313" key="2">
    <source>
        <dbReference type="EMBL" id="MBP2001606.1"/>
    </source>
</evidence>
<dbReference type="PANTHER" id="PTHR39164">
    <property type="entry name" value="PROTEIN CCDC"/>
    <property type="match status" value="1"/>
</dbReference>
<keyword evidence="1" id="KW-0472">Membrane</keyword>
<feature type="transmembrane region" description="Helical" evidence="1">
    <location>
        <begin position="41"/>
        <end position="58"/>
    </location>
</feature>
<dbReference type="InterPro" id="IPR058247">
    <property type="entry name" value="DUF1453"/>
</dbReference>
<evidence type="ECO:0000256" key="1">
    <source>
        <dbReference type="SAM" id="Phobius"/>
    </source>
</evidence>
<comment type="caution">
    <text evidence="2">The sequence shown here is derived from an EMBL/GenBank/DDBJ whole genome shotgun (WGS) entry which is preliminary data.</text>
</comment>
<proteinExistence type="predicted"/>
<dbReference type="InterPro" id="IPR031306">
    <property type="entry name" value="CcdC"/>
</dbReference>
<keyword evidence="1" id="KW-0812">Transmembrane</keyword>
<dbReference type="EMBL" id="JAGGLD010000004">
    <property type="protein sequence ID" value="MBP2001606.1"/>
    <property type="molecule type" value="Genomic_DNA"/>
</dbReference>
<dbReference type="PIRSF" id="PIRSF021441">
    <property type="entry name" value="DUF1453"/>
    <property type="match status" value="1"/>
</dbReference>
<feature type="transmembrane region" description="Helical" evidence="1">
    <location>
        <begin position="127"/>
        <end position="145"/>
    </location>
</feature>
<feature type="transmembrane region" description="Helical" evidence="1">
    <location>
        <begin position="6"/>
        <end position="29"/>
    </location>
</feature>
<protein>
    <submittedName>
        <fullName evidence="2">Membrane protein CcdC involved in cytochrome C biogenesis</fullName>
    </submittedName>
</protein>
<evidence type="ECO:0000313" key="3">
    <source>
        <dbReference type="Proteomes" id="UP001519288"/>
    </source>
</evidence>
<dbReference type="Pfam" id="PF07301">
    <property type="entry name" value="DUF1453"/>
    <property type="match status" value="1"/>
</dbReference>
<dbReference type="RefSeq" id="WP_209863232.1">
    <property type="nucleotide sequence ID" value="NZ_JAGGLD010000004.1"/>
</dbReference>
<dbReference type="PANTHER" id="PTHR39164:SF1">
    <property type="entry name" value="PROTEIN CCDC"/>
    <property type="match status" value="1"/>
</dbReference>
<reference evidence="2 3" key="1">
    <citation type="submission" date="2021-03" db="EMBL/GenBank/DDBJ databases">
        <title>Genomic Encyclopedia of Type Strains, Phase IV (KMG-IV): sequencing the most valuable type-strain genomes for metagenomic binning, comparative biology and taxonomic classification.</title>
        <authorList>
            <person name="Goeker M."/>
        </authorList>
    </citation>
    <scope>NUCLEOTIDE SEQUENCE [LARGE SCALE GENOMIC DNA]</scope>
    <source>
        <strain evidence="2 3">DSM 26806</strain>
    </source>
</reference>
<feature type="transmembrane region" description="Helical" evidence="1">
    <location>
        <begin position="64"/>
        <end position="83"/>
    </location>
</feature>
<gene>
    <name evidence="2" type="ORF">J2Z69_002651</name>
</gene>
<keyword evidence="1" id="KW-1133">Transmembrane helix</keyword>
<keyword evidence="3" id="KW-1185">Reference proteome</keyword>